<dbReference type="PANTHER" id="PTHR36834">
    <property type="entry name" value="MEMBRANE PROTEIN-RELATED"/>
    <property type="match status" value="1"/>
</dbReference>
<feature type="transmembrane region" description="Helical" evidence="1">
    <location>
        <begin position="120"/>
        <end position="137"/>
    </location>
</feature>
<accession>A0A4V0YDA0</accession>
<dbReference type="EMBL" id="CP035494">
    <property type="protein sequence ID" value="QAY59981.1"/>
    <property type="molecule type" value="Genomic_DNA"/>
</dbReference>
<feature type="transmembrane region" description="Helical" evidence="1">
    <location>
        <begin position="17"/>
        <end position="39"/>
    </location>
</feature>
<evidence type="ECO:0000313" key="4">
    <source>
        <dbReference type="Proteomes" id="UP000293995"/>
    </source>
</evidence>
<dbReference type="InterPro" id="IPR006976">
    <property type="entry name" value="VanZ-like"/>
</dbReference>
<evidence type="ECO:0000313" key="3">
    <source>
        <dbReference type="EMBL" id="QAY59981.1"/>
    </source>
</evidence>
<feature type="transmembrane region" description="Helical" evidence="1">
    <location>
        <begin position="88"/>
        <end position="108"/>
    </location>
</feature>
<gene>
    <name evidence="3" type="ORF">ET475_08215</name>
</gene>
<feature type="domain" description="VanZ-like" evidence="2">
    <location>
        <begin position="25"/>
        <end position="135"/>
    </location>
</feature>
<keyword evidence="1" id="KW-0472">Membrane</keyword>
<keyword evidence="1" id="KW-1133">Transmembrane helix</keyword>
<feature type="transmembrane region" description="Helical" evidence="1">
    <location>
        <begin position="59"/>
        <end position="81"/>
    </location>
</feature>
<proteinExistence type="predicted"/>
<dbReference type="OrthoDB" id="3787741at2"/>
<dbReference type="KEGG" id="mprt:ET475_08215"/>
<evidence type="ECO:0000259" key="2">
    <source>
        <dbReference type="Pfam" id="PF04892"/>
    </source>
</evidence>
<dbReference type="Pfam" id="PF04892">
    <property type="entry name" value="VanZ"/>
    <property type="match status" value="1"/>
</dbReference>
<protein>
    <submittedName>
        <fullName evidence="3">VanZ family protein</fullName>
    </submittedName>
</protein>
<dbReference type="InterPro" id="IPR053150">
    <property type="entry name" value="Teicoplanin_resist-assoc"/>
</dbReference>
<dbReference type="PANTHER" id="PTHR36834:SF1">
    <property type="entry name" value="INTEGRAL MEMBRANE PROTEIN"/>
    <property type="match status" value="1"/>
</dbReference>
<name>A0A4V0YDA0_9MICO</name>
<dbReference type="Proteomes" id="UP000293995">
    <property type="component" value="Chromosome"/>
</dbReference>
<evidence type="ECO:0000256" key="1">
    <source>
        <dbReference type="SAM" id="Phobius"/>
    </source>
</evidence>
<keyword evidence="1" id="KW-0812">Transmembrane</keyword>
<sequence length="151" mass="16534">MSCHSLPVRIFVRSHRWAVWALAVYIVVVALIVLTPVSYSDIVVAVWSWIRNDLGIDSFGAGWVEAAGNVVMFVPLGFLLTLVFRHPWYGTILALVLSAGVEIAQIVIPDRVASVRDVVSNTLGAAIGAFLAWLIVLRREHRKSRAAASTV</sequence>
<organism evidence="3 4">
    <name type="scientific">Microbacterium protaetiae</name>
    <dbReference type="NCBI Taxonomy" id="2509458"/>
    <lineage>
        <taxon>Bacteria</taxon>
        <taxon>Bacillati</taxon>
        <taxon>Actinomycetota</taxon>
        <taxon>Actinomycetes</taxon>
        <taxon>Micrococcales</taxon>
        <taxon>Microbacteriaceae</taxon>
        <taxon>Microbacterium</taxon>
    </lineage>
</organism>
<keyword evidence="4" id="KW-1185">Reference proteome</keyword>
<reference evidence="3 4" key="1">
    <citation type="submission" date="2019-01" db="EMBL/GenBank/DDBJ databases">
        <title>Genome sequencing of strain DFW100M-13.</title>
        <authorList>
            <person name="Heo J."/>
            <person name="Kim S.-J."/>
            <person name="Kim J.-S."/>
            <person name="Hong S.-B."/>
            <person name="Kwon S.-W."/>
        </authorList>
    </citation>
    <scope>NUCLEOTIDE SEQUENCE [LARGE SCALE GENOMIC DNA]</scope>
    <source>
        <strain evidence="3 4">DFW100M-13</strain>
    </source>
</reference>
<dbReference type="AlphaFoldDB" id="A0A4V0YDA0"/>